<proteinExistence type="predicted"/>
<evidence type="ECO:0000313" key="1">
    <source>
        <dbReference type="EMBL" id="OCT79381.1"/>
    </source>
</evidence>
<reference evidence="2" key="1">
    <citation type="journal article" date="2016" name="Nature">
        <title>Genome evolution in the allotetraploid frog Xenopus laevis.</title>
        <authorList>
            <person name="Session A.M."/>
            <person name="Uno Y."/>
            <person name="Kwon T."/>
            <person name="Chapman J.A."/>
            <person name="Toyoda A."/>
            <person name="Takahashi S."/>
            <person name="Fukui A."/>
            <person name="Hikosaka A."/>
            <person name="Suzuki A."/>
            <person name="Kondo M."/>
            <person name="van Heeringen S.J."/>
            <person name="Quigley I."/>
            <person name="Heinz S."/>
            <person name="Ogino H."/>
            <person name="Ochi H."/>
            <person name="Hellsten U."/>
            <person name="Lyons J.B."/>
            <person name="Simakov O."/>
            <person name="Putnam N."/>
            <person name="Stites J."/>
            <person name="Kuroki Y."/>
            <person name="Tanaka T."/>
            <person name="Michiue T."/>
            <person name="Watanabe M."/>
            <person name="Bogdanovic O."/>
            <person name="Lister R."/>
            <person name="Georgiou G."/>
            <person name="Paranjpe S.S."/>
            <person name="van Kruijsbergen I."/>
            <person name="Shu S."/>
            <person name="Carlson J."/>
            <person name="Kinoshita T."/>
            <person name="Ohta Y."/>
            <person name="Mawaribuchi S."/>
            <person name="Jenkins J."/>
            <person name="Grimwood J."/>
            <person name="Schmutz J."/>
            <person name="Mitros T."/>
            <person name="Mozaffari S.V."/>
            <person name="Suzuki Y."/>
            <person name="Haramoto Y."/>
            <person name="Yamamoto T.S."/>
            <person name="Takagi C."/>
            <person name="Heald R."/>
            <person name="Miller K."/>
            <person name="Haudenschild C."/>
            <person name="Kitzman J."/>
            <person name="Nakayama T."/>
            <person name="Izutsu Y."/>
            <person name="Robert J."/>
            <person name="Fortriede J."/>
            <person name="Burns K."/>
            <person name="Lotay V."/>
            <person name="Karimi K."/>
            <person name="Yasuoka Y."/>
            <person name="Dichmann D.S."/>
            <person name="Flajnik M.F."/>
            <person name="Houston D.W."/>
            <person name="Shendure J."/>
            <person name="DuPasquier L."/>
            <person name="Vize P.D."/>
            <person name="Zorn A.M."/>
            <person name="Ito M."/>
            <person name="Marcotte E.M."/>
            <person name="Wallingford J.B."/>
            <person name="Ito Y."/>
            <person name="Asashima M."/>
            <person name="Ueno N."/>
            <person name="Matsuda Y."/>
            <person name="Veenstra G.J."/>
            <person name="Fujiyama A."/>
            <person name="Harland R.M."/>
            <person name="Taira M."/>
            <person name="Rokhsar D.S."/>
        </authorList>
    </citation>
    <scope>NUCLEOTIDE SEQUENCE [LARGE SCALE GENOMIC DNA]</scope>
    <source>
        <strain evidence="2">J</strain>
    </source>
</reference>
<gene>
    <name evidence="1" type="ORF">XELAEV_18026194mg</name>
</gene>
<protein>
    <submittedName>
        <fullName evidence="1">Uncharacterized protein</fullName>
    </submittedName>
</protein>
<dbReference type="GO" id="GO:0003735">
    <property type="term" value="F:structural constituent of ribosome"/>
    <property type="evidence" value="ECO:0007669"/>
    <property type="project" value="TreeGrafter"/>
</dbReference>
<dbReference type="PANTHER" id="PTHR14520:SF4">
    <property type="entry name" value="LARGE RIBOSOMAL SUBUNIT PROTEIN ML63"/>
    <property type="match status" value="1"/>
</dbReference>
<dbReference type="InterPro" id="IPR016576">
    <property type="entry name" value="Ribosomal_mL63"/>
</dbReference>
<dbReference type="PANTHER" id="PTHR14520">
    <property type="entry name" value="MITOCHONDRIAL RIBOSOMAL PROTEIN 63"/>
    <property type="match status" value="1"/>
</dbReference>
<sequence length="100" mass="12159">MFLTNIFFRKGNPGKYRRPRSVTWQMKRSMIKRLEIEAEKEYCLSRPYMTKEQKYSHAAERRQKEWEARRNSHVANFPSHKCLQDHLDHLSVTKKCQCLD</sequence>
<dbReference type="OMA" id="NWLTIKE"/>
<dbReference type="AlphaFoldDB" id="A0A974HJ26"/>
<dbReference type="GO" id="GO:0005761">
    <property type="term" value="C:mitochondrial ribosome"/>
    <property type="evidence" value="ECO:0007669"/>
    <property type="project" value="InterPro"/>
</dbReference>
<organism evidence="1 2">
    <name type="scientific">Xenopus laevis</name>
    <name type="common">African clawed frog</name>
    <dbReference type="NCBI Taxonomy" id="8355"/>
    <lineage>
        <taxon>Eukaryota</taxon>
        <taxon>Metazoa</taxon>
        <taxon>Chordata</taxon>
        <taxon>Craniata</taxon>
        <taxon>Vertebrata</taxon>
        <taxon>Euteleostomi</taxon>
        <taxon>Amphibia</taxon>
        <taxon>Batrachia</taxon>
        <taxon>Anura</taxon>
        <taxon>Pipoidea</taxon>
        <taxon>Pipidae</taxon>
        <taxon>Xenopodinae</taxon>
        <taxon>Xenopus</taxon>
        <taxon>Xenopus</taxon>
    </lineage>
</organism>
<dbReference type="Pfam" id="PF14978">
    <property type="entry name" value="MRP-63"/>
    <property type="match status" value="1"/>
</dbReference>
<accession>A0A974HJ26</accession>
<dbReference type="GO" id="GO:0032543">
    <property type="term" value="P:mitochondrial translation"/>
    <property type="evidence" value="ECO:0007669"/>
    <property type="project" value="TreeGrafter"/>
</dbReference>
<dbReference type="EMBL" id="CM004474">
    <property type="protein sequence ID" value="OCT79381.1"/>
    <property type="molecule type" value="Genomic_DNA"/>
</dbReference>
<name>A0A974HJ26_XENLA</name>
<dbReference type="Proteomes" id="UP000694892">
    <property type="component" value="Chromosome 5L"/>
</dbReference>
<evidence type="ECO:0000313" key="2">
    <source>
        <dbReference type="Proteomes" id="UP000694892"/>
    </source>
</evidence>